<keyword evidence="2" id="KW-1185">Reference proteome</keyword>
<dbReference type="InterPro" id="IPR003718">
    <property type="entry name" value="OsmC/Ohr_fam"/>
</dbReference>
<name>A0A1L8CP89_9PROT</name>
<dbReference type="Pfam" id="PF02566">
    <property type="entry name" value="OsmC"/>
    <property type="match status" value="1"/>
</dbReference>
<reference evidence="1 2" key="1">
    <citation type="journal article" date="2017" name="Arch. Microbiol.">
        <title>Mariprofundus micogutta sp. nov., a novel iron-oxidizing zetaproteobacterium isolated from a deep-sea hydrothermal field at the Bayonnaise knoll of the Izu-Ogasawara arc, and a description of Mariprofundales ord. nov. and Zetaproteobacteria classis nov.</title>
        <authorList>
            <person name="Makita H."/>
            <person name="Tanaka E."/>
            <person name="Mitsunobu S."/>
            <person name="Miyazaki M."/>
            <person name="Nunoura T."/>
            <person name="Uematsu K."/>
            <person name="Takaki Y."/>
            <person name="Nishi S."/>
            <person name="Shimamura S."/>
            <person name="Takai K."/>
        </authorList>
    </citation>
    <scope>NUCLEOTIDE SEQUENCE [LARGE SCALE GENOMIC DNA]</scope>
    <source>
        <strain evidence="1 2">ET2</strain>
    </source>
</reference>
<dbReference type="STRING" id="1921010.MMIC_P1714"/>
<dbReference type="InterPro" id="IPR015946">
    <property type="entry name" value="KH_dom-like_a/b"/>
</dbReference>
<comment type="caution">
    <text evidence="1">The sequence shown here is derived from an EMBL/GenBank/DDBJ whole genome shotgun (WGS) entry which is preliminary data.</text>
</comment>
<evidence type="ECO:0000313" key="1">
    <source>
        <dbReference type="EMBL" id="GAV20741.1"/>
    </source>
</evidence>
<dbReference type="Proteomes" id="UP000231632">
    <property type="component" value="Unassembled WGS sequence"/>
</dbReference>
<evidence type="ECO:0000313" key="2">
    <source>
        <dbReference type="Proteomes" id="UP000231632"/>
    </source>
</evidence>
<dbReference type="EMBL" id="BDFD01000014">
    <property type="protein sequence ID" value="GAV20741.1"/>
    <property type="molecule type" value="Genomic_DNA"/>
</dbReference>
<dbReference type="Gene3D" id="3.30.300.20">
    <property type="match status" value="1"/>
</dbReference>
<dbReference type="InterPro" id="IPR036102">
    <property type="entry name" value="OsmC/Ohrsf"/>
</dbReference>
<organism evidence="1 2">
    <name type="scientific">Mariprofundus micogutta</name>
    <dbReference type="NCBI Taxonomy" id="1921010"/>
    <lineage>
        <taxon>Bacteria</taxon>
        <taxon>Pseudomonadati</taxon>
        <taxon>Pseudomonadota</taxon>
        <taxon>Candidatius Mariprofundia</taxon>
        <taxon>Mariprofundales</taxon>
        <taxon>Mariprofundaceae</taxon>
        <taxon>Mariprofundus</taxon>
    </lineage>
</organism>
<accession>A0A1L8CP89</accession>
<gene>
    <name evidence="1" type="ORF">MMIC_P1714</name>
</gene>
<dbReference type="RefSeq" id="WP_072660048.1">
    <property type="nucleotide sequence ID" value="NZ_BDFD01000014.1"/>
</dbReference>
<protein>
    <submittedName>
        <fullName evidence="1">OsmC-like protein</fullName>
    </submittedName>
</protein>
<dbReference type="SUPFAM" id="SSF82784">
    <property type="entry name" value="OsmC-like"/>
    <property type="match status" value="1"/>
</dbReference>
<dbReference type="PANTHER" id="PTHR39624:SF2">
    <property type="entry name" value="OSMC-LIKE PROTEIN"/>
    <property type="match status" value="1"/>
</dbReference>
<sequence>MARLTATFKSGAAFNIECRGHSVLTDQPTSNGGEDSGMTPPEFFAGSLAGCIGFYVARYCQQAGIDTEGLKVDCDWSVHEDSPRRIGEFTIDVVLPGLPEKRRKAVERVASSCLIHATLHHTPDININLTTN</sequence>
<dbReference type="OrthoDB" id="9789573at2"/>
<dbReference type="AlphaFoldDB" id="A0A1L8CP89"/>
<proteinExistence type="predicted"/>
<dbReference type="PANTHER" id="PTHR39624">
    <property type="entry name" value="PROTEIN INVOLVED IN RIMO-MEDIATED BETA-METHYLTHIOLATION OF RIBOSOMAL PROTEIN S12 YCAO"/>
    <property type="match status" value="1"/>
</dbReference>